<gene>
    <name evidence="8" type="ORF">CLV30_109174</name>
</gene>
<dbReference type="InterPro" id="IPR002104">
    <property type="entry name" value="Integrase_catalytic"/>
</dbReference>
<dbReference type="Pfam" id="PF00589">
    <property type="entry name" value="Phage_integrase"/>
    <property type="match status" value="1"/>
</dbReference>
<dbReference type="PROSITE" id="PS51898">
    <property type="entry name" value="TYR_RECOMBINASE"/>
    <property type="match status" value="1"/>
</dbReference>
<reference evidence="8 9" key="1">
    <citation type="submission" date="2018-03" db="EMBL/GenBank/DDBJ databases">
        <title>Genomic Encyclopedia of Archaeal and Bacterial Type Strains, Phase II (KMG-II): from individual species to whole genera.</title>
        <authorList>
            <person name="Goeker M."/>
        </authorList>
    </citation>
    <scope>NUCLEOTIDE SEQUENCE [LARGE SCALE GENOMIC DNA]</scope>
    <source>
        <strain evidence="8 9">DSM 45211</strain>
    </source>
</reference>
<proteinExistence type="inferred from homology"/>
<dbReference type="SUPFAM" id="SSF56349">
    <property type="entry name" value="DNA breaking-rejoining enzymes"/>
    <property type="match status" value="1"/>
</dbReference>
<feature type="domain" description="Core-binding (CB)" evidence="7">
    <location>
        <begin position="88"/>
        <end position="168"/>
    </location>
</feature>
<comment type="similarity">
    <text evidence="1">Belongs to the 'phage' integrase family.</text>
</comment>
<dbReference type="InterPro" id="IPR013762">
    <property type="entry name" value="Integrase-like_cat_sf"/>
</dbReference>
<evidence type="ECO:0000256" key="3">
    <source>
        <dbReference type="ARBA" id="ARBA00023172"/>
    </source>
</evidence>
<name>A0A2P8E068_9ACTN</name>
<evidence type="ECO:0000259" key="6">
    <source>
        <dbReference type="PROSITE" id="PS51898"/>
    </source>
</evidence>
<dbReference type="PROSITE" id="PS51900">
    <property type="entry name" value="CB"/>
    <property type="match status" value="1"/>
</dbReference>
<protein>
    <submittedName>
        <fullName evidence="8">Site-specific recombinase XerD</fullName>
    </submittedName>
</protein>
<evidence type="ECO:0000313" key="9">
    <source>
        <dbReference type="Proteomes" id="UP000243528"/>
    </source>
</evidence>
<evidence type="ECO:0000313" key="8">
    <source>
        <dbReference type="EMBL" id="PSL02866.1"/>
    </source>
</evidence>
<dbReference type="RefSeq" id="WP_165358631.1">
    <property type="nucleotide sequence ID" value="NZ_PYGE01000009.1"/>
</dbReference>
<keyword evidence="3" id="KW-0233">DNA recombination</keyword>
<dbReference type="PANTHER" id="PTHR30349:SF64">
    <property type="entry name" value="PROPHAGE INTEGRASE INTD-RELATED"/>
    <property type="match status" value="1"/>
</dbReference>
<organism evidence="8 9">
    <name type="scientific">Haloactinopolyspora alba</name>
    <dbReference type="NCBI Taxonomy" id="648780"/>
    <lineage>
        <taxon>Bacteria</taxon>
        <taxon>Bacillati</taxon>
        <taxon>Actinomycetota</taxon>
        <taxon>Actinomycetes</taxon>
        <taxon>Jiangellales</taxon>
        <taxon>Jiangellaceae</taxon>
        <taxon>Haloactinopolyspora</taxon>
    </lineage>
</organism>
<dbReference type="EMBL" id="PYGE01000009">
    <property type="protein sequence ID" value="PSL02866.1"/>
    <property type="molecule type" value="Genomic_DNA"/>
</dbReference>
<dbReference type="InterPro" id="IPR050090">
    <property type="entry name" value="Tyrosine_recombinase_XerCD"/>
</dbReference>
<evidence type="ECO:0000259" key="7">
    <source>
        <dbReference type="PROSITE" id="PS51900"/>
    </source>
</evidence>
<evidence type="ECO:0000256" key="5">
    <source>
        <dbReference type="SAM" id="MobiDB-lite"/>
    </source>
</evidence>
<dbReference type="CDD" id="cd01189">
    <property type="entry name" value="INT_ICEBs1_C_like"/>
    <property type="match status" value="1"/>
</dbReference>
<dbReference type="Proteomes" id="UP000243528">
    <property type="component" value="Unassembled WGS sequence"/>
</dbReference>
<feature type="compositionally biased region" description="Basic and acidic residues" evidence="5">
    <location>
        <begin position="32"/>
        <end position="46"/>
    </location>
</feature>
<evidence type="ECO:0000256" key="4">
    <source>
        <dbReference type="PROSITE-ProRule" id="PRU01248"/>
    </source>
</evidence>
<evidence type="ECO:0000256" key="2">
    <source>
        <dbReference type="ARBA" id="ARBA00023125"/>
    </source>
</evidence>
<evidence type="ECO:0000256" key="1">
    <source>
        <dbReference type="ARBA" id="ARBA00008857"/>
    </source>
</evidence>
<dbReference type="InterPro" id="IPR053876">
    <property type="entry name" value="Phage_int_M"/>
</dbReference>
<feature type="domain" description="Tyr recombinase" evidence="6">
    <location>
        <begin position="189"/>
        <end position="387"/>
    </location>
</feature>
<feature type="region of interest" description="Disordered" evidence="5">
    <location>
        <begin position="1"/>
        <end position="61"/>
    </location>
</feature>
<dbReference type="GO" id="GO:0015074">
    <property type="term" value="P:DNA integration"/>
    <property type="evidence" value="ECO:0007669"/>
    <property type="project" value="InterPro"/>
</dbReference>
<dbReference type="InterPro" id="IPR010998">
    <property type="entry name" value="Integrase_recombinase_N"/>
</dbReference>
<dbReference type="Gene3D" id="1.10.150.130">
    <property type="match status" value="1"/>
</dbReference>
<dbReference type="Pfam" id="PF22022">
    <property type="entry name" value="Phage_int_M"/>
    <property type="match status" value="1"/>
</dbReference>
<sequence length="396" mass="43816">MAITDRWHKSRPAPDEPRCRQHNLVPTPQHGQGDRWQVRYRDDAGAQRKKSFPKKDGKDPNTCASAFDAKIREQVNTDTYIDPAAGRIAFRQYAEQWRIDQLHHRPSTARQAESRLRLWVYPVIGDRQMSTIRRSDVQRVVTQAAAELAPSTVEVVHTYIASVFKAALIDRVIPSNPCVKIKLPEKSSAKVVPLTVKQVGHIAERVGARYRAMVPATGLRSGELRGLTIDHLSPALHLRSDVPPKRAVLRIDRQLEGVDERSEPVFGPVKTPAADRSVPVPGPVAVMLADHLATYSPGSAGLVFTTAAGTPVGRSRAGHIWRDAVDGMGLRQRAGWHDLRHHHASVLISEGLSVRAVADRLGHEDPAETLRTYAHLMPSDEERAVAATEEALKDVI</sequence>
<keyword evidence="9" id="KW-1185">Reference proteome</keyword>
<comment type="caution">
    <text evidence="8">The sequence shown here is derived from an EMBL/GenBank/DDBJ whole genome shotgun (WGS) entry which is preliminary data.</text>
</comment>
<dbReference type="InterPro" id="IPR011010">
    <property type="entry name" value="DNA_brk_join_enz"/>
</dbReference>
<keyword evidence="2 4" id="KW-0238">DNA-binding</keyword>
<dbReference type="PANTHER" id="PTHR30349">
    <property type="entry name" value="PHAGE INTEGRASE-RELATED"/>
    <property type="match status" value="1"/>
</dbReference>
<dbReference type="InterPro" id="IPR044068">
    <property type="entry name" value="CB"/>
</dbReference>
<dbReference type="GO" id="GO:0006310">
    <property type="term" value="P:DNA recombination"/>
    <property type="evidence" value="ECO:0007669"/>
    <property type="project" value="UniProtKB-KW"/>
</dbReference>
<accession>A0A2P8E068</accession>
<dbReference type="GO" id="GO:0003677">
    <property type="term" value="F:DNA binding"/>
    <property type="evidence" value="ECO:0007669"/>
    <property type="project" value="UniProtKB-UniRule"/>
</dbReference>
<dbReference type="AlphaFoldDB" id="A0A2P8E068"/>
<dbReference type="Gene3D" id="1.10.443.10">
    <property type="entry name" value="Intergrase catalytic core"/>
    <property type="match status" value="1"/>
</dbReference>